<keyword evidence="8" id="KW-1185">Reference proteome</keyword>
<evidence type="ECO:0000259" key="6">
    <source>
        <dbReference type="PROSITE" id="PS50850"/>
    </source>
</evidence>
<feature type="transmembrane region" description="Helical" evidence="5">
    <location>
        <begin position="191"/>
        <end position="210"/>
    </location>
</feature>
<dbReference type="GO" id="GO:0022857">
    <property type="term" value="F:transmembrane transporter activity"/>
    <property type="evidence" value="ECO:0007669"/>
    <property type="project" value="InterPro"/>
</dbReference>
<evidence type="ECO:0000256" key="3">
    <source>
        <dbReference type="ARBA" id="ARBA00022989"/>
    </source>
</evidence>
<dbReference type="GO" id="GO:0005886">
    <property type="term" value="C:plasma membrane"/>
    <property type="evidence" value="ECO:0007669"/>
    <property type="project" value="TreeGrafter"/>
</dbReference>
<gene>
    <name evidence="7" type="ORF">PHLGIDRAFT_77024</name>
</gene>
<name>A0A0C3RT52_PHLG1</name>
<feature type="transmembrane region" description="Helical" evidence="5">
    <location>
        <begin position="421"/>
        <end position="439"/>
    </location>
</feature>
<feature type="domain" description="Major facilitator superfamily (MFS) profile" evidence="6">
    <location>
        <begin position="67"/>
        <end position="515"/>
    </location>
</feature>
<evidence type="ECO:0000256" key="2">
    <source>
        <dbReference type="ARBA" id="ARBA00022692"/>
    </source>
</evidence>
<evidence type="ECO:0000256" key="1">
    <source>
        <dbReference type="ARBA" id="ARBA00004141"/>
    </source>
</evidence>
<dbReference type="PANTHER" id="PTHR23501:SF102">
    <property type="entry name" value="DRUG TRANSPORTER, PUTATIVE (AFU_ORTHOLOGUE AFUA_3G08530)-RELATED"/>
    <property type="match status" value="1"/>
</dbReference>
<dbReference type="PANTHER" id="PTHR23501">
    <property type="entry name" value="MAJOR FACILITATOR SUPERFAMILY"/>
    <property type="match status" value="1"/>
</dbReference>
<feature type="transmembrane region" description="Helical" evidence="5">
    <location>
        <begin position="329"/>
        <end position="351"/>
    </location>
</feature>
<dbReference type="Proteomes" id="UP000053257">
    <property type="component" value="Unassembled WGS sequence"/>
</dbReference>
<dbReference type="STRING" id="745531.A0A0C3RT52"/>
<dbReference type="Pfam" id="PF07690">
    <property type="entry name" value="MFS_1"/>
    <property type="match status" value="1"/>
</dbReference>
<evidence type="ECO:0000313" key="8">
    <source>
        <dbReference type="Proteomes" id="UP000053257"/>
    </source>
</evidence>
<comment type="subcellular location">
    <subcellularLocation>
        <location evidence="1">Membrane</location>
        <topology evidence="1">Multi-pass membrane protein</topology>
    </subcellularLocation>
</comment>
<dbReference type="Gene3D" id="1.20.1250.20">
    <property type="entry name" value="MFS general substrate transporter like domains"/>
    <property type="match status" value="1"/>
</dbReference>
<evidence type="ECO:0000313" key="7">
    <source>
        <dbReference type="EMBL" id="KIP03761.1"/>
    </source>
</evidence>
<proteinExistence type="predicted"/>
<feature type="transmembrane region" description="Helical" evidence="5">
    <location>
        <begin position="263"/>
        <end position="282"/>
    </location>
</feature>
<dbReference type="AlphaFoldDB" id="A0A0C3RT52"/>
<dbReference type="OrthoDB" id="3437016at2759"/>
<keyword evidence="3 5" id="KW-1133">Transmembrane helix</keyword>
<dbReference type="SUPFAM" id="SSF103473">
    <property type="entry name" value="MFS general substrate transporter"/>
    <property type="match status" value="1"/>
</dbReference>
<feature type="transmembrane region" description="Helical" evidence="5">
    <location>
        <begin position="460"/>
        <end position="481"/>
    </location>
</feature>
<feature type="transmembrane region" description="Helical" evidence="5">
    <location>
        <begin position="363"/>
        <end position="386"/>
    </location>
</feature>
<sequence>MHYSPRARDSLLTSQASFIKSKEVGDGEATISNLVHKDTSEVSGRDVASPESAAATKTKRGLHFWLVIVAICVSGFLSALEYTSVSTALPTIVHDLDGEDFVWVANAYVLAATALLPMTGGMAEATDVFGRRTSMLLVLALFALGSALCGAAQNMNWLIAARTIQGAGGGGIQSISVIIISDLVPLSERAIFLAIFGLTWATACAIGPLVGGSLADVGQWRWLFYLNLPINGLAAILVFALLKVNTPRGSLKSKLLQMDWMGNFLIIASSSSTVIGLTWGGVKFPWTSAHVLVPLIVGLLGLVGSMVYEATFARVPLVPIALISNRTSLSGYIQTFLAPIIVIGTICKHYIPVYYQACKLASPLRAGVDLLVVCVVIAPVIIISGISITKTKMYRPQLWLGWALLMLAMGLMSTLKEDTPLGRGIGFPVLVGAGGGFLYQATYYPVLAPLPVSQNARANAFFSFCRIFAGVWGITVGVAVLQTQLTARLPPDFLAEFPQGVAVAYNIIPVVPSLEEPLRTQVREAFADSLAVIWRVMTGIAGLGLLSSLGMKGLPLHSQVDERWGLQERSDAQAKEFGGP</sequence>
<accession>A0A0C3RT52</accession>
<dbReference type="HOGENOM" id="CLU_000960_22_0_1"/>
<dbReference type="InterPro" id="IPR011701">
    <property type="entry name" value="MFS"/>
</dbReference>
<feature type="transmembrane region" description="Helical" evidence="5">
    <location>
        <begin position="159"/>
        <end position="179"/>
    </location>
</feature>
<dbReference type="PRINTS" id="PR01036">
    <property type="entry name" value="TCRTETB"/>
</dbReference>
<dbReference type="InterPro" id="IPR020846">
    <property type="entry name" value="MFS_dom"/>
</dbReference>
<dbReference type="InterPro" id="IPR036259">
    <property type="entry name" value="MFS_trans_sf"/>
</dbReference>
<feature type="transmembrane region" description="Helical" evidence="5">
    <location>
        <begin position="62"/>
        <end position="82"/>
    </location>
</feature>
<organism evidence="7 8">
    <name type="scientific">Phlebiopsis gigantea (strain 11061_1 CR5-6)</name>
    <name type="common">White-rot fungus</name>
    <name type="synonym">Peniophora gigantea</name>
    <dbReference type="NCBI Taxonomy" id="745531"/>
    <lineage>
        <taxon>Eukaryota</taxon>
        <taxon>Fungi</taxon>
        <taxon>Dikarya</taxon>
        <taxon>Basidiomycota</taxon>
        <taxon>Agaricomycotina</taxon>
        <taxon>Agaricomycetes</taxon>
        <taxon>Polyporales</taxon>
        <taxon>Phanerochaetaceae</taxon>
        <taxon>Phlebiopsis</taxon>
    </lineage>
</organism>
<feature type="transmembrane region" description="Helical" evidence="5">
    <location>
        <begin position="102"/>
        <end position="123"/>
    </location>
</feature>
<keyword evidence="2 5" id="KW-0812">Transmembrane</keyword>
<dbReference type="EMBL" id="KN840601">
    <property type="protein sequence ID" value="KIP03761.1"/>
    <property type="molecule type" value="Genomic_DNA"/>
</dbReference>
<evidence type="ECO:0000256" key="4">
    <source>
        <dbReference type="ARBA" id="ARBA00023136"/>
    </source>
</evidence>
<feature type="transmembrane region" description="Helical" evidence="5">
    <location>
        <begin position="135"/>
        <end position="153"/>
    </location>
</feature>
<dbReference type="PROSITE" id="PS50850">
    <property type="entry name" value="MFS"/>
    <property type="match status" value="1"/>
</dbReference>
<keyword evidence="4 5" id="KW-0472">Membrane</keyword>
<reference evidence="7 8" key="1">
    <citation type="journal article" date="2014" name="PLoS Genet.">
        <title>Analysis of the Phlebiopsis gigantea genome, transcriptome and secretome provides insight into its pioneer colonization strategies of wood.</title>
        <authorList>
            <person name="Hori C."/>
            <person name="Ishida T."/>
            <person name="Igarashi K."/>
            <person name="Samejima M."/>
            <person name="Suzuki H."/>
            <person name="Master E."/>
            <person name="Ferreira P."/>
            <person name="Ruiz-Duenas F.J."/>
            <person name="Held B."/>
            <person name="Canessa P."/>
            <person name="Larrondo L.F."/>
            <person name="Schmoll M."/>
            <person name="Druzhinina I.S."/>
            <person name="Kubicek C.P."/>
            <person name="Gaskell J.A."/>
            <person name="Kersten P."/>
            <person name="St John F."/>
            <person name="Glasner J."/>
            <person name="Sabat G."/>
            <person name="Splinter BonDurant S."/>
            <person name="Syed K."/>
            <person name="Yadav J."/>
            <person name="Mgbeahuruike A.C."/>
            <person name="Kovalchuk A."/>
            <person name="Asiegbu F.O."/>
            <person name="Lackner G."/>
            <person name="Hoffmeister D."/>
            <person name="Rencoret J."/>
            <person name="Gutierrez A."/>
            <person name="Sun H."/>
            <person name="Lindquist E."/>
            <person name="Barry K."/>
            <person name="Riley R."/>
            <person name="Grigoriev I.V."/>
            <person name="Henrissat B."/>
            <person name="Kues U."/>
            <person name="Berka R.M."/>
            <person name="Martinez A.T."/>
            <person name="Covert S.F."/>
            <person name="Blanchette R.A."/>
            <person name="Cullen D."/>
        </authorList>
    </citation>
    <scope>NUCLEOTIDE SEQUENCE [LARGE SCALE GENOMIC DNA]</scope>
    <source>
        <strain evidence="7 8">11061_1 CR5-6</strain>
    </source>
</reference>
<evidence type="ECO:0000256" key="5">
    <source>
        <dbReference type="SAM" id="Phobius"/>
    </source>
</evidence>
<feature type="transmembrane region" description="Helical" evidence="5">
    <location>
        <begin position="222"/>
        <end position="242"/>
    </location>
</feature>
<protein>
    <recommendedName>
        <fullName evidence="6">Major facilitator superfamily (MFS) profile domain-containing protein</fullName>
    </recommendedName>
</protein>
<feature type="transmembrane region" description="Helical" evidence="5">
    <location>
        <begin position="398"/>
        <end position="415"/>
    </location>
</feature>
<feature type="transmembrane region" description="Helical" evidence="5">
    <location>
        <begin position="288"/>
        <end position="308"/>
    </location>
</feature>
<feature type="transmembrane region" description="Helical" evidence="5">
    <location>
        <begin position="532"/>
        <end position="551"/>
    </location>
</feature>